<evidence type="ECO:0000313" key="2">
    <source>
        <dbReference type="Proteomes" id="UP001054837"/>
    </source>
</evidence>
<gene>
    <name evidence="1" type="ORF">CDAR_10421</name>
</gene>
<dbReference type="Proteomes" id="UP001054837">
    <property type="component" value="Unassembled WGS sequence"/>
</dbReference>
<accession>A0AAV4RX70</accession>
<comment type="caution">
    <text evidence="1">The sequence shown here is derived from an EMBL/GenBank/DDBJ whole genome shotgun (WGS) entry which is preliminary data.</text>
</comment>
<evidence type="ECO:0000313" key="1">
    <source>
        <dbReference type="EMBL" id="GIY24687.1"/>
    </source>
</evidence>
<protein>
    <submittedName>
        <fullName evidence="1">Uncharacterized protein</fullName>
    </submittedName>
</protein>
<dbReference type="EMBL" id="BPLQ01006727">
    <property type="protein sequence ID" value="GIY24687.1"/>
    <property type="molecule type" value="Genomic_DNA"/>
</dbReference>
<dbReference type="AlphaFoldDB" id="A0AAV4RX70"/>
<organism evidence="1 2">
    <name type="scientific">Caerostris darwini</name>
    <dbReference type="NCBI Taxonomy" id="1538125"/>
    <lineage>
        <taxon>Eukaryota</taxon>
        <taxon>Metazoa</taxon>
        <taxon>Ecdysozoa</taxon>
        <taxon>Arthropoda</taxon>
        <taxon>Chelicerata</taxon>
        <taxon>Arachnida</taxon>
        <taxon>Araneae</taxon>
        <taxon>Araneomorphae</taxon>
        <taxon>Entelegynae</taxon>
        <taxon>Araneoidea</taxon>
        <taxon>Araneidae</taxon>
        <taxon>Caerostris</taxon>
    </lineage>
</organism>
<sequence length="110" mass="12490">MKSYVSFALLFNIAHTPQRQTTPTAKITGSSDLLTPVLLLKEVQCIMDAFSEFTEAVKQMHQAQNSIDKFGILMIALPSKDFPIGNPSVDLREAEPVVRNWFHNWLTKER</sequence>
<keyword evidence="2" id="KW-1185">Reference proteome</keyword>
<name>A0AAV4RX70_9ARAC</name>
<reference evidence="1 2" key="1">
    <citation type="submission" date="2021-06" db="EMBL/GenBank/DDBJ databases">
        <title>Caerostris darwini draft genome.</title>
        <authorList>
            <person name="Kono N."/>
            <person name="Arakawa K."/>
        </authorList>
    </citation>
    <scope>NUCLEOTIDE SEQUENCE [LARGE SCALE GENOMIC DNA]</scope>
</reference>
<proteinExistence type="predicted"/>